<proteinExistence type="inferred from homology"/>
<evidence type="ECO:0000256" key="13">
    <source>
        <dbReference type="ARBA" id="ARBA00022840"/>
    </source>
</evidence>
<keyword evidence="23" id="KW-1185">Reference proteome</keyword>
<evidence type="ECO:0000256" key="11">
    <source>
        <dbReference type="ARBA" id="ARBA00022741"/>
    </source>
</evidence>
<evidence type="ECO:0000256" key="17">
    <source>
        <dbReference type="ARBA" id="ARBA00023180"/>
    </source>
</evidence>
<protein>
    <recommendedName>
        <fullName evidence="3">non-specific serine/threonine protein kinase</fullName>
        <ecNumber evidence="3">2.7.11.1</ecNumber>
    </recommendedName>
</protein>
<keyword evidence="9" id="KW-0732">Signal</keyword>
<evidence type="ECO:0000256" key="10">
    <source>
        <dbReference type="ARBA" id="ARBA00022737"/>
    </source>
</evidence>
<dbReference type="GO" id="GO:0038023">
    <property type="term" value="F:signaling receptor activity"/>
    <property type="evidence" value="ECO:0000318"/>
    <property type="project" value="GO_Central"/>
</dbReference>
<evidence type="ECO:0000256" key="9">
    <source>
        <dbReference type="ARBA" id="ARBA00022729"/>
    </source>
</evidence>
<keyword evidence="7" id="KW-0808">Transferase</keyword>
<dbReference type="Pfam" id="PF07714">
    <property type="entry name" value="PK_Tyr_Ser-Thr"/>
    <property type="match status" value="1"/>
</dbReference>
<keyword evidence="16 22" id="KW-0675">Receptor</keyword>
<dbReference type="GO" id="GO:0005524">
    <property type="term" value="F:ATP binding"/>
    <property type="evidence" value="ECO:0007669"/>
    <property type="project" value="UniProtKB-KW"/>
</dbReference>
<dbReference type="Pfam" id="PF00560">
    <property type="entry name" value="LRR_1"/>
    <property type="match status" value="8"/>
</dbReference>
<keyword evidence="5" id="KW-0597">Phosphoprotein</keyword>
<evidence type="ECO:0000256" key="4">
    <source>
        <dbReference type="ARBA" id="ARBA00022527"/>
    </source>
</evidence>
<dbReference type="PRINTS" id="PR00019">
    <property type="entry name" value="LEURICHRPT"/>
</dbReference>
<dbReference type="PROSITE" id="PS51450">
    <property type="entry name" value="LRR"/>
    <property type="match status" value="1"/>
</dbReference>
<organism evidence="22 23">
    <name type="scientific">Theobroma cacao</name>
    <name type="common">Cacao</name>
    <name type="synonym">Cocoa</name>
    <dbReference type="NCBI Taxonomy" id="3641"/>
    <lineage>
        <taxon>Eukaryota</taxon>
        <taxon>Viridiplantae</taxon>
        <taxon>Streptophyta</taxon>
        <taxon>Embryophyta</taxon>
        <taxon>Tracheophyta</taxon>
        <taxon>Spermatophyta</taxon>
        <taxon>Magnoliopsida</taxon>
        <taxon>eudicotyledons</taxon>
        <taxon>Gunneridae</taxon>
        <taxon>Pentapetalae</taxon>
        <taxon>rosids</taxon>
        <taxon>malvids</taxon>
        <taxon>Malvales</taxon>
        <taxon>Malvaceae</taxon>
        <taxon>Byttnerioideae</taxon>
        <taxon>Theobroma</taxon>
    </lineage>
</organism>
<keyword evidence="10" id="KW-0677">Repeat</keyword>
<evidence type="ECO:0000256" key="1">
    <source>
        <dbReference type="ARBA" id="ARBA00004479"/>
    </source>
</evidence>
<keyword evidence="14 20" id="KW-1133">Transmembrane helix</keyword>
<evidence type="ECO:0000313" key="23">
    <source>
        <dbReference type="Proteomes" id="UP000026915"/>
    </source>
</evidence>
<evidence type="ECO:0000256" key="12">
    <source>
        <dbReference type="ARBA" id="ARBA00022777"/>
    </source>
</evidence>
<dbReference type="eggNOG" id="ENOG502QQYD">
    <property type="taxonomic scope" value="Eukaryota"/>
</dbReference>
<keyword evidence="13" id="KW-0067">ATP-binding</keyword>
<dbReference type="InterPro" id="IPR001245">
    <property type="entry name" value="Ser-Thr/Tyr_kinase_cat_dom"/>
</dbReference>
<dbReference type="STRING" id="3641.A0A061DNR8"/>
<comment type="catalytic activity">
    <reaction evidence="19">
        <text>L-seryl-[protein] + ATP = O-phospho-L-seryl-[protein] + ADP + H(+)</text>
        <dbReference type="Rhea" id="RHEA:17989"/>
        <dbReference type="Rhea" id="RHEA-COMP:9863"/>
        <dbReference type="Rhea" id="RHEA-COMP:11604"/>
        <dbReference type="ChEBI" id="CHEBI:15378"/>
        <dbReference type="ChEBI" id="CHEBI:29999"/>
        <dbReference type="ChEBI" id="CHEBI:30616"/>
        <dbReference type="ChEBI" id="CHEBI:83421"/>
        <dbReference type="ChEBI" id="CHEBI:456216"/>
        <dbReference type="EC" id="2.7.11.1"/>
    </reaction>
</comment>
<dbReference type="GO" id="GO:0004674">
    <property type="term" value="F:protein serine/threonine kinase activity"/>
    <property type="evidence" value="ECO:0007669"/>
    <property type="project" value="UniProtKB-KW"/>
</dbReference>
<dbReference type="Gene3D" id="3.80.10.10">
    <property type="entry name" value="Ribonuclease Inhibitor"/>
    <property type="match status" value="2"/>
</dbReference>
<reference evidence="22 23" key="1">
    <citation type="journal article" date="2013" name="Genome Biol.">
        <title>The genome sequence of the most widely cultivated cacao type and its use to identify candidate genes regulating pod color.</title>
        <authorList>
            <person name="Motamayor J.C."/>
            <person name="Mockaitis K."/>
            <person name="Schmutz J."/>
            <person name="Haiminen N."/>
            <person name="Iii D.L."/>
            <person name="Cornejo O."/>
            <person name="Findley S.D."/>
            <person name="Zheng P."/>
            <person name="Utro F."/>
            <person name="Royaert S."/>
            <person name="Saski C."/>
            <person name="Jenkins J."/>
            <person name="Podicheti R."/>
            <person name="Zhao M."/>
            <person name="Scheffler B.E."/>
            <person name="Stack J.C."/>
            <person name="Feltus F.A."/>
            <person name="Mustiga G.M."/>
            <person name="Amores F."/>
            <person name="Phillips W."/>
            <person name="Marelli J.P."/>
            <person name="May G.D."/>
            <person name="Shapiro H."/>
            <person name="Ma J."/>
            <person name="Bustamante C.D."/>
            <person name="Schnell R.J."/>
            <person name="Main D."/>
            <person name="Gilbert D."/>
            <person name="Parida L."/>
            <person name="Kuhn D.N."/>
        </authorList>
    </citation>
    <scope>NUCLEOTIDE SEQUENCE [LARGE SCALE GENOMIC DNA]</scope>
    <source>
        <strain evidence="23">cv. Matina 1-6</strain>
    </source>
</reference>
<feature type="domain" description="Protein kinase" evidence="21">
    <location>
        <begin position="525"/>
        <end position="765"/>
    </location>
</feature>
<evidence type="ECO:0000256" key="16">
    <source>
        <dbReference type="ARBA" id="ARBA00023170"/>
    </source>
</evidence>
<evidence type="ECO:0000256" key="19">
    <source>
        <dbReference type="ARBA" id="ARBA00048679"/>
    </source>
</evidence>
<dbReference type="OMA" id="ENCARCS"/>
<evidence type="ECO:0000256" key="6">
    <source>
        <dbReference type="ARBA" id="ARBA00022614"/>
    </source>
</evidence>
<dbReference type="PANTHER" id="PTHR48056:SF88">
    <property type="entry name" value="MDIS1-INTERACTING RECEPTOR LIKE KINASE 2-LIKE"/>
    <property type="match status" value="1"/>
</dbReference>
<dbReference type="Proteomes" id="UP000026915">
    <property type="component" value="Chromosome 1"/>
</dbReference>
<dbReference type="InterPro" id="IPR001611">
    <property type="entry name" value="Leu-rich_rpt"/>
</dbReference>
<evidence type="ECO:0000256" key="2">
    <source>
        <dbReference type="ARBA" id="ARBA00009592"/>
    </source>
</evidence>
<gene>
    <name evidence="22" type="ORF">TCM_003942</name>
</gene>
<feature type="transmembrane region" description="Helical" evidence="20">
    <location>
        <begin position="463"/>
        <end position="483"/>
    </location>
</feature>
<dbReference type="SUPFAM" id="SSF52058">
    <property type="entry name" value="L domain-like"/>
    <property type="match status" value="2"/>
</dbReference>
<keyword evidence="8 20" id="KW-0812">Transmembrane</keyword>
<dbReference type="InParanoid" id="A0A061DNR8"/>
<keyword evidence="6" id="KW-0433">Leucine-rich repeat</keyword>
<dbReference type="GO" id="GO:0009755">
    <property type="term" value="P:hormone-mediated signaling pathway"/>
    <property type="evidence" value="ECO:0000318"/>
    <property type="project" value="GO_Central"/>
</dbReference>
<dbReference type="AlphaFoldDB" id="A0A061DNR8"/>
<evidence type="ECO:0000256" key="5">
    <source>
        <dbReference type="ARBA" id="ARBA00022553"/>
    </source>
</evidence>
<keyword evidence="12 22" id="KW-0418">Kinase</keyword>
<dbReference type="SMART" id="SM00369">
    <property type="entry name" value="LRR_TYP"/>
    <property type="match status" value="6"/>
</dbReference>
<evidence type="ECO:0000256" key="14">
    <source>
        <dbReference type="ARBA" id="ARBA00022989"/>
    </source>
</evidence>
<evidence type="ECO:0000313" key="22">
    <source>
        <dbReference type="EMBL" id="EOX94350.1"/>
    </source>
</evidence>
<evidence type="ECO:0000256" key="18">
    <source>
        <dbReference type="ARBA" id="ARBA00047899"/>
    </source>
</evidence>
<dbReference type="FunFam" id="3.80.10.10:FF:000177">
    <property type="entry name" value="Leucine-rich repeat receptor-like serine/threonine-protein kinase At1g17230"/>
    <property type="match status" value="1"/>
</dbReference>
<evidence type="ECO:0000256" key="7">
    <source>
        <dbReference type="ARBA" id="ARBA00022679"/>
    </source>
</evidence>
<dbReference type="InterPro" id="IPR050647">
    <property type="entry name" value="Plant_LRR-RLKs"/>
</dbReference>
<keyword evidence="11" id="KW-0547">Nucleotide-binding</keyword>
<evidence type="ECO:0000256" key="3">
    <source>
        <dbReference type="ARBA" id="ARBA00012513"/>
    </source>
</evidence>
<keyword evidence="4" id="KW-0723">Serine/threonine-protein kinase</keyword>
<dbReference type="PROSITE" id="PS50011">
    <property type="entry name" value="PROTEIN_KINASE_DOM"/>
    <property type="match status" value="1"/>
</dbReference>
<dbReference type="Gramene" id="EOX94350">
    <property type="protein sequence ID" value="EOX94350"/>
    <property type="gene ID" value="TCM_003942"/>
</dbReference>
<dbReference type="FunFam" id="3.30.200.20:FF:000309">
    <property type="entry name" value="Leucine-rich repeat receptor protein kinase MSP1"/>
    <property type="match status" value="1"/>
</dbReference>
<dbReference type="Gene3D" id="3.30.200.20">
    <property type="entry name" value="Phosphorylase Kinase, domain 1"/>
    <property type="match status" value="1"/>
</dbReference>
<dbReference type="GO" id="GO:0005886">
    <property type="term" value="C:plasma membrane"/>
    <property type="evidence" value="ECO:0000318"/>
    <property type="project" value="GO_Central"/>
</dbReference>
<dbReference type="InterPro" id="IPR011009">
    <property type="entry name" value="Kinase-like_dom_sf"/>
</dbReference>
<dbReference type="SUPFAM" id="SSF56112">
    <property type="entry name" value="Protein kinase-like (PK-like)"/>
    <property type="match status" value="1"/>
</dbReference>
<dbReference type="EC" id="2.7.11.1" evidence="3"/>
<dbReference type="InterPro" id="IPR003591">
    <property type="entry name" value="Leu-rich_rpt_typical-subtyp"/>
</dbReference>
<dbReference type="HOGENOM" id="CLU_000288_22_1_1"/>
<dbReference type="InterPro" id="IPR000719">
    <property type="entry name" value="Prot_kinase_dom"/>
</dbReference>
<name>A0A061DNR8_THECC</name>
<evidence type="ECO:0000256" key="8">
    <source>
        <dbReference type="ARBA" id="ARBA00022692"/>
    </source>
</evidence>
<dbReference type="InterPro" id="IPR032675">
    <property type="entry name" value="LRR_dom_sf"/>
</dbReference>
<evidence type="ECO:0000256" key="20">
    <source>
        <dbReference type="SAM" id="Phobius"/>
    </source>
</evidence>
<dbReference type="EMBL" id="CM001879">
    <property type="protein sequence ID" value="EOX94350.1"/>
    <property type="molecule type" value="Genomic_DNA"/>
</dbReference>
<comment type="subcellular location">
    <subcellularLocation>
        <location evidence="1">Membrane</location>
        <topology evidence="1">Single-pass type I membrane protein</topology>
    </subcellularLocation>
</comment>
<keyword evidence="15 20" id="KW-0472">Membrane</keyword>
<evidence type="ECO:0000259" key="21">
    <source>
        <dbReference type="PROSITE" id="PS50011"/>
    </source>
</evidence>
<comment type="catalytic activity">
    <reaction evidence="18">
        <text>L-threonyl-[protein] + ATP = O-phospho-L-threonyl-[protein] + ADP + H(+)</text>
        <dbReference type="Rhea" id="RHEA:46608"/>
        <dbReference type="Rhea" id="RHEA-COMP:11060"/>
        <dbReference type="Rhea" id="RHEA-COMP:11605"/>
        <dbReference type="ChEBI" id="CHEBI:15378"/>
        <dbReference type="ChEBI" id="CHEBI:30013"/>
        <dbReference type="ChEBI" id="CHEBI:30616"/>
        <dbReference type="ChEBI" id="CHEBI:61977"/>
        <dbReference type="ChEBI" id="CHEBI:456216"/>
        <dbReference type="EC" id="2.7.11.1"/>
    </reaction>
</comment>
<dbReference type="FunFam" id="3.80.10.10:FF:000041">
    <property type="entry name" value="LRR receptor-like serine/threonine-protein kinase ERECTA"/>
    <property type="match status" value="1"/>
</dbReference>
<comment type="similarity">
    <text evidence="2">Belongs to the RLP family.</text>
</comment>
<keyword evidence="17" id="KW-0325">Glycoprotein</keyword>
<accession>A0A061DNR8</accession>
<sequence>MSLSKLTKISELGLSNNSLSGQILPSLITNWTNLISLQLQYNSFTGKIPPELGLLTKLNYLFLLNNKLSGLIPTEIGNLENLIMLSLSTNQLSGSIPPTIWNLKNPELLQLFANNLNGTIPPEIGRIPRDFGRYIPRLAYVSFSNNSFSGELPPELCSGFALEYFSVNGKNFSGPLPACLRSCSGLNRVRLDGNRFSGDITNAFGVHPNLEYITLSDNQFISEISPEWGECKSLTNLQMDRKRISREIPAELGNLTLLRVLTLSSNELVGNISTELGNLKMLFNINLSQNHLSGQIPQSIGNLVDLQYLDLSKNSLTGIAPEELKYCDKLLSLSLSHSNLSGAIARGLGSLIFLQYSLDLSSNSFSGKISPELGKLVSLENLNVSGNDLSGEIPTTLPGMISLHSFDFSYNELTGPIPTDGPFQKAPSEAFAGNSGLCVYVDGLPPCNSISTSKRFRMRTVKVVVVVLSVFGVLALIAAAVFARHRLRNQPGGEAEGSEFEGSESIWFRGKNFKFSDIVKSTEDFNEKYCIGKGGFRSVYEALLPTGQIVAVKKLNISDSSGILVTNRQSFENEIRLLTEVRHRNIIKLYGFCSHRGLIYLVYEYMERGSLKSVLHGAEGEVELGWATRTYLRVTFCWKQDLNQNSQILALQDCWILIHPIGHQLQDIFATWLQLWSSDIGVYDGKASRGTLESPIIINSVSRKYRSVVEGFARPTTASSHRPNSRGSCVCSDYGLSMHKYQGRVKTHHAFCGRRTISKNTGFRG</sequence>
<dbReference type="PANTHER" id="PTHR48056">
    <property type="entry name" value="LRR RECEPTOR-LIKE SERINE/THREONINE-PROTEIN KINASE-RELATED"/>
    <property type="match status" value="1"/>
</dbReference>
<evidence type="ECO:0000256" key="15">
    <source>
        <dbReference type="ARBA" id="ARBA00023136"/>
    </source>
</evidence>